<feature type="transmembrane region" description="Helical" evidence="5">
    <location>
        <begin position="409"/>
        <end position="429"/>
    </location>
</feature>
<feature type="transmembrane region" description="Helical" evidence="5">
    <location>
        <begin position="127"/>
        <end position="149"/>
    </location>
</feature>
<comment type="caution">
    <text evidence="6">The sequence shown here is derived from an EMBL/GenBank/DDBJ whole genome shotgun (WGS) entry which is preliminary data.</text>
</comment>
<evidence type="ECO:0000256" key="1">
    <source>
        <dbReference type="ARBA" id="ARBA00004141"/>
    </source>
</evidence>
<protein>
    <recommendedName>
        <fullName evidence="8">EamA domain-containing protein</fullName>
    </recommendedName>
</protein>
<keyword evidence="2 5" id="KW-0812">Transmembrane</keyword>
<keyword evidence="4 5" id="KW-0472">Membrane</keyword>
<feature type="transmembrane region" description="Helical" evidence="5">
    <location>
        <begin position="188"/>
        <end position="211"/>
    </location>
</feature>
<dbReference type="Pfam" id="PF04142">
    <property type="entry name" value="Nuc_sug_transp"/>
    <property type="match status" value="1"/>
</dbReference>
<dbReference type="InterPro" id="IPR037185">
    <property type="entry name" value="EmrE-like"/>
</dbReference>
<evidence type="ECO:0000256" key="4">
    <source>
        <dbReference type="ARBA" id="ARBA00023136"/>
    </source>
</evidence>
<dbReference type="AlphaFoldDB" id="A0A8J2S828"/>
<feature type="transmembrane region" description="Helical" evidence="5">
    <location>
        <begin position="316"/>
        <end position="334"/>
    </location>
</feature>
<organism evidence="6 7">
    <name type="scientific">Pelagomonas calceolata</name>
    <dbReference type="NCBI Taxonomy" id="35677"/>
    <lineage>
        <taxon>Eukaryota</taxon>
        <taxon>Sar</taxon>
        <taxon>Stramenopiles</taxon>
        <taxon>Ochrophyta</taxon>
        <taxon>Pelagophyceae</taxon>
        <taxon>Pelagomonadales</taxon>
        <taxon>Pelagomonadaceae</taxon>
        <taxon>Pelagomonas</taxon>
    </lineage>
</organism>
<feature type="transmembrane region" description="Helical" evidence="5">
    <location>
        <begin position="252"/>
        <end position="278"/>
    </location>
</feature>
<evidence type="ECO:0000256" key="2">
    <source>
        <dbReference type="ARBA" id="ARBA00022692"/>
    </source>
</evidence>
<keyword evidence="3 5" id="KW-1133">Transmembrane helix</keyword>
<feature type="transmembrane region" description="Helical" evidence="5">
    <location>
        <begin position="96"/>
        <end position="115"/>
    </location>
</feature>
<dbReference type="Proteomes" id="UP000789595">
    <property type="component" value="Unassembled WGS sequence"/>
</dbReference>
<dbReference type="SUPFAM" id="SSF103481">
    <property type="entry name" value="Multidrug resistance efflux transporter EmrE"/>
    <property type="match status" value="1"/>
</dbReference>
<evidence type="ECO:0000313" key="7">
    <source>
        <dbReference type="Proteomes" id="UP000789595"/>
    </source>
</evidence>
<evidence type="ECO:0000313" key="6">
    <source>
        <dbReference type="EMBL" id="CAH0366613.1"/>
    </source>
</evidence>
<dbReference type="Gene3D" id="1.10.3730.20">
    <property type="match status" value="1"/>
</dbReference>
<name>A0A8J2S828_9STRA</name>
<dbReference type="EMBL" id="CAKKNE010000001">
    <property type="protein sequence ID" value="CAH0366613.1"/>
    <property type="molecule type" value="Genomic_DNA"/>
</dbReference>
<dbReference type="GO" id="GO:0000139">
    <property type="term" value="C:Golgi membrane"/>
    <property type="evidence" value="ECO:0007669"/>
    <property type="project" value="InterPro"/>
</dbReference>
<dbReference type="GO" id="GO:0015165">
    <property type="term" value="F:pyrimidine nucleotide-sugar transmembrane transporter activity"/>
    <property type="evidence" value="ECO:0007669"/>
    <property type="project" value="InterPro"/>
</dbReference>
<dbReference type="PANTHER" id="PTHR10231">
    <property type="entry name" value="NUCLEOTIDE-SUGAR TRANSMEMBRANE TRANSPORTER"/>
    <property type="match status" value="1"/>
</dbReference>
<dbReference type="OrthoDB" id="408493at2759"/>
<sequence length="435" mass="46141">MPSSIDDPSAGLLGDEEAPGDCHSAVRGIGVVTLAFGGLVITNVCVLLFKELSQIDGEYLYNPASALCMAEIGKFLVSCCVRIGTKAHYEPFLPKTVPVELSWAATGLALLYAVYNQLTFVVLTKASASTVALFKATTPTLVALLLWLLHGERINKLQWAATVLQMAGLVLVAEGAASEGILEGETEWWGAVEFLLVLMAVLGALAAVWNSKALKGIDTPMPILNMYLYSSGACFNYMIFALKLAYSDQDSFFGGYATNVFACLVVVSNSLIGLSTSVLYKYGDAIISKYAAACSAAVLLVLEIVVWRLPTSSTNIIGAFIVVTAAAVYLDIAVKLPPQAWPFDFPGAHAIARCAATEEGRTKLLRSRSSAEVLQVVEEAESKLLRPSLSRRHGVESGRVAFSRGAVDAIALVAVGCGMAALACVISGHRTLLGY</sequence>
<evidence type="ECO:0000256" key="5">
    <source>
        <dbReference type="SAM" id="Phobius"/>
    </source>
</evidence>
<reference evidence="6" key="1">
    <citation type="submission" date="2021-11" db="EMBL/GenBank/DDBJ databases">
        <authorList>
            <consortium name="Genoscope - CEA"/>
            <person name="William W."/>
        </authorList>
    </citation>
    <scope>NUCLEOTIDE SEQUENCE</scope>
</reference>
<accession>A0A8J2S828</accession>
<feature type="transmembrane region" description="Helical" evidence="5">
    <location>
        <begin position="161"/>
        <end position="182"/>
    </location>
</feature>
<gene>
    <name evidence="6" type="ORF">PECAL_1P31160</name>
</gene>
<proteinExistence type="predicted"/>
<dbReference type="InterPro" id="IPR007271">
    <property type="entry name" value="Nuc_sug_transpt"/>
</dbReference>
<keyword evidence="7" id="KW-1185">Reference proteome</keyword>
<evidence type="ECO:0000256" key="3">
    <source>
        <dbReference type="ARBA" id="ARBA00022989"/>
    </source>
</evidence>
<comment type="subcellular location">
    <subcellularLocation>
        <location evidence="1">Membrane</location>
        <topology evidence="1">Multi-pass membrane protein</topology>
    </subcellularLocation>
</comment>
<feature type="transmembrane region" description="Helical" evidence="5">
    <location>
        <begin position="223"/>
        <end position="246"/>
    </location>
</feature>
<feature type="transmembrane region" description="Helical" evidence="5">
    <location>
        <begin position="29"/>
        <end position="49"/>
    </location>
</feature>
<evidence type="ECO:0008006" key="8">
    <source>
        <dbReference type="Google" id="ProtNLM"/>
    </source>
</evidence>
<feature type="transmembrane region" description="Helical" evidence="5">
    <location>
        <begin position="290"/>
        <end position="310"/>
    </location>
</feature>